<dbReference type="InterPro" id="IPR051266">
    <property type="entry name" value="CLCR"/>
</dbReference>
<feature type="compositionally biased region" description="Basic and acidic residues" evidence="1">
    <location>
        <begin position="471"/>
        <end position="481"/>
    </location>
</feature>
<keyword evidence="4" id="KW-1185">Reference proteome</keyword>
<feature type="region of interest" description="Disordered" evidence="1">
    <location>
        <begin position="540"/>
        <end position="565"/>
    </location>
</feature>
<reference evidence="3" key="1">
    <citation type="submission" date="2023-07" db="EMBL/GenBank/DDBJ databases">
        <title>draft genome sequence of fig (Ficus carica).</title>
        <authorList>
            <person name="Takahashi T."/>
            <person name="Nishimura K."/>
        </authorList>
    </citation>
    <scope>NUCLEOTIDE SEQUENCE</scope>
</reference>
<dbReference type="InterPro" id="IPR036465">
    <property type="entry name" value="vWFA_dom_sf"/>
</dbReference>
<dbReference type="SUPFAM" id="SSF53300">
    <property type="entry name" value="vWA-like"/>
    <property type="match status" value="1"/>
</dbReference>
<protein>
    <recommendedName>
        <fullName evidence="2">VWFA domain-containing protein</fullName>
    </recommendedName>
</protein>
<dbReference type="SMART" id="SM00327">
    <property type="entry name" value="VWA"/>
    <property type="match status" value="1"/>
</dbReference>
<feature type="domain" description="VWFA" evidence="2">
    <location>
        <begin position="62"/>
        <end position="232"/>
    </location>
</feature>
<name>A0AA88AU10_FICCA</name>
<dbReference type="PANTHER" id="PTHR10579">
    <property type="entry name" value="CALCIUM-ACTIVATED CHLORIDE CHANNEL REGULATOR"/>
    <property type="match status" value="1"/>
</dbReference>
<dbReference type="Proteomes" id="UP001187192">
    <property type="component" value="Unassembled WGS sequence"/>
</dbReference>
<evidence type="ECO:0000313" key="4">
    <source>
        <dbReference type="Proteomes" id="UP001187192"/>
    </source>
</evidence>
<gene>
    <name evidence="3" type="ORF">TIFTF001_022816</name>
</gene>
<dbReference type="InterPro" id="IPR002035">
    <property type="entry name" value="VWF_A"/>
</dbReference>
<dbReference type="Pfam" id="PF14624">
    <property type="entry name" value="Vwaint"/>
    <property type="match status" value="1"/>
</dbReference>
<dbReference type="Pfam" id="PF00092">
    <property type="entry name" value="VWA"/>
    <property type="match status" value="1"/>
</dbReference>
<dbReference type="EMBL" id="BTGU01000047">
    <property type="protein sequence ID" value="GMN53683.1"/>
    <property type="molecule type" value="Genomic_DNA"/>
</dbReference>
<proteinExistence type="predicted"/>
<evidence type="ECO:0000256" key="1">
    <source>
        <dbReference type="SAM" id="MobiDB-lite"/>
    </source>
</evidence>
<dbReference type="InterPro" id="IPR032838">
    <property type="entry name" value="Vwaint_dom"/>
</dbReference>
<feature type="region of interest" description="Disordered" evidence="1">
    <location>
        <begin position="457"/>
        <end position="489"/>
    </location>
</feature>
<feature type="compositionally biased region" description="Basic and acidic residues" evidence="1">
    <location>
        <begin position="549"/>
        <end position="565"/>
    </location>
</feature>
<sequence length="586" mass="65842">MTFDDDVAAQDLSTEEEAITYEAGKTQLTIINQPEASLEETELKVLLELTGSGENEDRSPVDIVMVLDISGSMKEENRIGKLKIAMQFLIQKLSPIDRLSVVTFSTGSERLFQLRQITNDSQLEIIEKVNGLSAGGWTNMFDGLKTGVQVLKDRRFNRGRLGAIILMSDGDQTDRFGDARQVPVGIFAVHTFGFGSDAKPEVLKEIAEKSNGGTFSNVRDVNDLTKAFSQCLGGLLTVVVKDLNLTVTQFKDESTIKDVSAGNYPKTANDSSVTVSFGELYNSEVRLAMAYILLPKADEEKDPDVIKVAYNYSSGKGKQFKAPPVTANVNRRRTATVKEIPRLILEENRLRALNSVKEARVLADNSELERAKNVVDEAKNTLERVKVDDPTELIKTLIYELQQISDFMTTKDVYEKKGRSYAMSFETSHERQRYAARGDMDKVRSFATPRMNAYLDQAKKFDTDPSTPPPTEKEDLTKDPKPPIIEQPPAEPPFFITIFNQVLKFLDDLLKFITGHVELVGTKDDPPATRRTWIGRSRKADISLQQRGTHAERERRASGRARERNSRLDWRVQWSRMRGSWAGEEA</sequence>
<evidence type="ECO:0000259" key="2">
    <source>
        <dbReference type="PROSITE" id="PS50234"/>
    </source>
</evidence>
<dbReference type="AlphaFoldDB" id="A0AA88AU10"/>
<dbReference type="PROSITE" id="PS50234">
    <property type="entry name" value="VWFA"/>
    <property type="match status" value="1"/>
</dbReference>
<dbReference type="Gene3D" id="3.40.50.410">
    <property type="entry name" value="von Willebrand factor, type A domain"/>
    <property type="match status" value="1"/>
</dbReference>
<dbReference type="PANTHER" id="PTHR10579:SF129">
    <property type="entry name" value="OS01G0640200 PROTEIN"/>
    <property type="match status" value="1"/>
</dbReference>
<organism evidence="3 4">
    <name type="scientific">Ficus carica</name>
    <name type="common">Common fig</name>
    <dbReference type="NCBI Taxonomy" id="3494"/>
    <lineage>
        <taxon>Eukaryota</taxon>
        <taxon>Viridiplantae</taxon>
        <taxon>Streptophyta</taxon>
        <taxon>Embryophyta</taxon>
        <taxon>Tracheophyta</taxon>
        <taxon>Spermatophyta</taxon>
        <taxon>Magnoliopsida</taxon>
        <taxon>eudicotyledons</taxon>
        <taxon>Gunneridae</taxon>
        <taxon>Pentapetalae</taxon>
        <taxon>rosids</taxon>
        <taxon>fabids</taxon>
        <taxon>Rosales</taxon>
        <taxon>Moraceae</taxon>
        <taxon>Ficeae</taxon>
        <taxon>Ficus</taxon>
    </lineage>
</organism>
<accession>A0AA88AU10</accession>
<evidence type="ECO:0000313" key="3">
    <source>
        <dbReference type="EMBL" id="GMN53683.1"/>
    </source>
</evidence>
<comment type="caution">
    <text evidence="3">The sequence shown here is derived from an EMBL/GenBank/DDBJ whole genome shotgun (WGS) entry which is preliminary data.</text>
</comment>